<comment type="catalytic activity">
    <reaction evidence="1">
        <text>Thiol-dependent hydrolysis of ester, thioester, amide, peptide and isopeptide bonds formed by the C-terminal Gly of ubiquitin (a 76-residue protein attached to proteins as an intracellular targeting signal).</text>
        <dbReference type="EC" id="3.4.19.12"/>
    </reaction>
</comment>
<dbReference type="PROSITE" id="PS50330">
    <property type="entry name" value="UIM"/>
    <property type="match status" value="2"/>
</dbReference>
<comment type="caution">
    <text evidence="22">The sequence shown here is derived from an EMBL/GenBank/DDBJ whole genome shotgun (WGS) entry which is preliminary data.</text>
</comment>
<keyword evidence="13" id="KW-0539">Nucleus</keyword>
<dbReference type="GO" id="GO:0006508">
    <property type="term" value="P:proteolysis"/>
    <property type="evidence" value="ECO:0007669"/>
    <property type="project" value="UniProtKB-KW"/>
</dbReference>
<evidence type="ECO:0000256" key="7">
    <source>
        <dbReference type="ARBA" id="ARBA00022737"/>
    </source>
</evidence>
<protein>
    <recommendedName>
        <fullName evidence="16">Ataxin-3 homolog</fullName>
        <ecNumber evidence="4">3.4.19.12</ecNumber>
    </recommendedName>
    <alternativeName>
        <fullName evidence="17">Machado-Joseph disease-like protein</fullName>
    </alternativeName>
</protein>
<dbReference type="GO" id="GO:0016579">
    <property type="term" value="P:protein deubiquitination"/>
    <property type="evidence" value="ECO:0007669"/>
    <property type="project" value="InterPro"/>
</dbReference>
<dbReference type="InterPro" id="IPR006155">
    <property type="entry name" value="Josephin"/>
</dbReference>
<feature type="domain" description="Josephin" evidence="21">
    <location>
        <begin position="1"/>
        <end position="172"/>
    </location>
</feature>
<feature type="active site" description="Proton acceptor" evidence="18">
    <location>
        <position position="111"/>
    </location>
</feature>
<dbReference type="AlphaFoldDB" id="A0A2A2LQU2"/>
<feature type="compositionally biased region" description="Basic and acidic residues" evidence="20">
    <location>
        <begin position="312"/>
        <end position="343"/>
    </location>
</feature>
<evidence type="ECO:0000256" key="18">
    <source>
        <dbReference type="PIRSR" id="PIRSR633865-1"/>
    </source>
</evidence>
<evidence type="ECO:0000256" key="9">
    <source>
        <dbReference type="ARBA" id="ARBA00022801"/>
    </source>
</evidence>
<dbReference type="STRING" id="2018661.A0A2A2LQU2"/>
<dbReference type="PRINTS" id="PR01233">
    <property type="entry name" value="JOSEPHIN"/>
</dbReference>
<evidence type="ECO:0000256" key="14">
    <source>
        <dbReference type="ARBA" id="ARBA00060106"/>
    </source>
</evidence>
<evidence type="ECO:0000256" key="20">
    <source>
        <dbReference type="SAM" id="MobiDB-lite"/>
    </source>
</evidence>
<dbReference type="Pfam" id="PF02809">
    <property type="entry name" value="UIM"/>
    <property type="match status" value="2"/>
</dbReference>
<evidence type="ECO:0000256" key="12">
    <source>
        <dbReference type="ARBA" id="ARBA00023163"/>
    </source>
</evidence>
<evidence type="ECO:0000256" key="8">
    <source>
        <dbReference type="ARBA" id="ARBA00022786"/>
    </source>
</evidence>
<keyword evidence="6" id="KW-0645">Protease</keyword>
<reference evidence="22 23" key="1">
    <citation type="journal article" date="2017" name="Curr. Biol.">
        <title>Genome architecture and evolution of a unichromosomal asexual nematode.</title>
        <authorList>
            <person name="Fradin H."/>
            <person name="Zegar C."/>
            <person name="Gutwein M."/>
            <person name="Lucas J."/>
            <person name="Kovtun M."/>
            <person name="Corcoran D."/>
            <person name="Baugh L.R."/>
            <person name="Kiontke K."/>
            <person name="Gunsalus K."/>
            <person name="Fitch D.H."/>
            <person name="Piano F."/>
        </authorList>
    </citation>
    <scope>NUCLEOTIDE SEQUENCE [LARGE SCALE GENOMIC DNA]</scope>
    <source>
        <strain evidence="22">PF1309</strain>
    </source>
</reference>
<dbReference type="GO" id="GO:0004843">
    <property type="term" value="F:cysteine-type deubiquitinase activity"/>
    <property type="evidence" value="ECO:0007669"/>
    <property type="project" value="UniProtKB-EC"/>
</dbReference>
<keyword evidence="8" id="KW-0833">Ubl conjugation pathway</keyword>
<keyword evidence="23" id="KW-1185">Reference proteome</keyword>
<evidence type="ECO:0000256" key="17">
    <source>
        <dbReference type="ARBA" id="ARBA00082365"/>
    </source>
</evidence>
<keyword evidence="7" id="KW-0677">Repeat</keyword>
<feature type="active site" evidence="19">
    <location>
        <position position="14"/>
    </location>
</feature>
<dbReference type="PANTHER" id="PTHR14159">
    <property type="entry name" value="ATAXIN-3-RELATED"/>
    <property type="match status" value="1"/>
</dbReference>
<gene>
    <name evidence="22" type="ORF">WR25_20224</name>
</gene>
<evidence type="ECO:0000256" key="5">
    <source>
        <dbReference type="ARBA" id="ARBA00022490"/>
    </source>
</evidence>
<evidence type="ECO:0000259" key="21">
    <source>
        <dbReference type="PROSITE" id="PS50957"/>
    </source>
</evidence>
<dbReference type="InterPro" id="IPR003903">
    <property type="entry name" value="UIM_dom"/>
</dbReference>
<comment type="subunit">
    <text evidence="15">Forms a complex composed of deubiquitinating enzyme atx-3, adapter ubxn-5 and cdc-48.1. Forms a complex composed of deubiquitinating enzyme atx-3, E4 ubiquitin-protein ligase ufd-2 and cdc-48.1. Interacts (via RRDR motif) with cdc-48.1 (via N-terminus) and cdc-48.2 (via N-terminus); the interaction with cdc-48.1 is not required for atx-3 enzymatic activity. Interacts (via C-terminus) with ubxn-5. May interact with ned-8.</text>
</comment>
<dbReference type="SMART" id="SM01246">
    <property type="entry name" value="Josephin"/>
    <property type="match status" value="1"/>
</dbReference>
<evidence type="ECO:0000256" key="3">
    <source>
        <dbReference type="ARBA" id="ARBA00004604"/>
    </source>
</evidence>
<dbReference type="EMBL" id="LIAE01006510">
    <property type="protein sequence ID" value="PAV88593.1"/>
    <property type="molecule type" value="Genomic_DNA"/>
</dbReference>
<dbReference type="Proteomes" id="UP000218231">
    <property type="component" value="Unassembled WGS sequence"/>
</dbReference>
<dbReference type="Pfam" id="PF02099">
    <property type="entry name" value="Josephin"/>
    <property type="match status" value="1"/>
</dbReference>
<dbReference type="InterPro" id="IPR033865">
    <property type="entry name" value="Ataxin-3"/>
</dbReference>
<evidence type="ECO:0000256" key="10">
    <source>
        <dbReference type="ARBA" id="ARBA00022807"/>
    </source>
</evidence>
<feature type="active site" description="Nucleophile" evidence="18">
    <location>
        <position position="14"/>
    </location>
</feature>
<evidence type="ECO:0000256" key="15">
    <source>
        <dbReference type="ARBA" id="ARBA00063584"/>
    </source>
</evidence>
<evidence type="ECO:0000256" key="1">
    <source>
        <dbReference type="ARBA" id="ARBA00000707"/>
    </source>
</evidence>
<dbReference type="EC" id="3.4.19.12" evidence="4"/>
<keyword evidence="10" id="KW-0788">Thiol protease</keyword>
<dbReference type="OrthoDB" id="10063692at2759"/>
<dbReference type="PROSITE" id="PS50957">
    <property type="entry name" value="JOSEPHIN"/>
    <property type="match status" value="1"/>
</dbReference>
<proteinExistence type="predicted"/>
<evidence type="ECO:0000313" key="22">
    <source>
        <dbReference type="EMBL" id="PAV88593.1"/>
    </source>
</evidence>
<dbReference type="GO" id="GO:0005737">
    <property type="term" value="C:cytoplasm"/>
    <property type="evidence" value="ECO:0007669"/>
    <property type="project" value="UniProtKB-SubCell"/>
</dbReference>
<evidence type="ECO:0000256" key="16">
    <source>
        <dbReference type="ARBA" id="ARBA00069055"/>
    </source>
</evidence>
<evidence type="ECO:0000256" key="19">
    <source>
        <dbReference type="PROSITE-ProRule" id="PRU00331"/>
    </source>
</evidence>
<keyword evidence="11" id="KW-0805">Transcription regulation</keyword>
<evidence type="ECO:0000256" key="2">
    <source>
        <dbReference type="ARBA" id="ARBA00004496"/>
    </source>
</evidence>
<dbReference type="SMART" id="SM00726">
    <property type="entry name" value="UIM"/>
    <property type="match status" value="2"/>
</dbReference>
<keyword evidence="12" id="KW-0804">Transcription</keyword>
<evidence type="ECO:0000256" key="4">
    <source>
        <dbReference type="ARBA" id="ARBA00012759"/>
    </source>
</evidence>
<dbReference type="Gene3D" id="1.10.287.10">
    <property type="entry name" value="S15/NS1, RNA-binding"/>
    <property type="match status" value="1"/>
</dbReference>
<comment type="subcellular location">
    <subcellularLocation>
        <location evidence="2">Cytoplasm</location>
    </subcellularLocation>
    <subcellularLocation>
        <location evidence="3">Nucleus</location>
        <location evidence="3">Nucleolus</location>
    </subcellularLocation>
</comment>
<name>A0A2A2LQU2_9BILA</name>
<sequence length="399" mass="45283">MDSIYFEKQESLMCGQHALNMLLQSDYFSAQDLAEIARRLDSLERHFMDREAPSASRSENMNDYGFFSIQVLTEALKNFDIEICPLSHPSMAHIRKNPHNARAFICNLREHWFVLRKFGVQWFELNSVKKAPRFISDTYLEIYIEQLLSEGYSIFVVDGNLPQSEADQIISLCPVVPPPHVPPQPKAKPSKIEAKFDKFFTGVSKKLGFDSAGSSRIDDEDEQLAIALAASMESADQGQIFEQIRDYDEDAELQRAIEMSRQNEALIGGGEAEQGQHGRGMINNEPKEDFDADIEFISDIVERPAEMAVDVQIEKKEDKSDAKNSSKGDGEREKAGIESRVQRPETSAGDGPQTSPDPSQKMEENQPISMAEEEIEQRRRAVKEQFLKRLEGKQEEEKK</sequence>
<dbReference type="FunFam" id="1.10.287.10:FF:000018">
    <property type="entry name" value="Ataxin-3 homolog"/>
    <property type="match status" value="1"/>
</dbReference>
<keyword evidence="5" id="KW-0963">Cytoplasm</keyword>
<feature type="region of interest" description="Disordered" evidence="20">
    <location>
        <begin position="262"/>
        <end position="288"/>
    </location>
</feature>
<feature type="active site" evidence="18 19">
    <location>
        <position position="126"/>
    </location>
</feature>
<dbReference type="Gene3D" id="3.90.70.40">
    <property type="match status" value="1"/>
</dbReference>
<dbReference type="PANTHER" id="PTHR14159:SF0">
    <property type="entry name" value="ATAXIN-3-RELATED"/>
    <property type="match status" value="1"/>
</dbReference>
<comment type="function">
    <text evidence="14">Acts as a chain editing deubiquitinating enzyme that binds and cleaves 'Lys-48'-linked polyubiquitin chains, with a preference for chains containing four or more ubiquitin molecules thereby modulating protein degradation by the ubiquitin-proteasome pathway. Probably by regulating the IGF-1-insulin-like pathway, regulates lifespan. Regulates germline DNA double-strand-break repair and apoptosis in response to DNA damage by recruiting E4 ubiquitin-protein ligase ufd-2 to DNA repair foci. Interacts with key regulators of transcription and represses transcription. Acts as a histone-binding protein that regulates transcription.</text>
</comment>
<keyword evidence="9 19" id="KW-0378">Hydrolase</keyword>
<evidence type="ECO:0000256" key="11">
    <source>
        <dbReference type="ARBA" id="ARBA00023015"/>
    </source>
</evidence>
<organism evidence="22 23">
    <name type="scientific">Diploscapter pachys</name>
    <dbReference type="NCBI Taxonomy" id="2018661"/>
    <lineage>
        <taxon>Eukaryota</taxon>
        <taxon>Metazoa</taxon>
        <taxon>Ecdysozoa</taxon>
        <taxon>Nematoda</taxon>
        <taxon>Chromadorea</taxon>
        <taxon>Rhabditida</taxon>
        <taxon>Rhabditina</taxon>
        <taxon>Rhabditomorpha</taxon>
        <taxon>Rhabditoidea</taxon>
        <taxon>Rhabditidae</taxon>
        <taxon>Diploscapter</taxon>
    </lineage>
</organism>
<evidence type="ECO:0000256" key="13">
    <source>
        <dbReference type="ARBA" id="ARBA00023242"/>
    </source>
</evidence>
<evidence type="ECO:0000313" key="23">
    <source>
        <dbReference type="Proteomes" id="UP000218231"/>
    </source>
</evidence>
<feature type="active site" evidence="19">
    <location>
        <position position="111"/>
    </location>
</feature>
<dbReference type="GO" id="GO:0005730">
    <property type="term" value="C:nucleolus"/>
    <property type="evidence" value="ECO:0007669"/>
    <property type="project" value="UniProtKB-SubCell"/>
</dbReference>
<evidence type="ECO:0000256" key="6">
    <source>
        <dbReference type="ARBA" id="ARBA00022670"/>
    </source>
</evidence>
<feature type="region of interest" description="Disordered" evidence="20">
    <location>
        <begin position="308"/>
        <end position="380"/>
    </location>
</feature>
<accession>A0A2A2LQU2</accession>